<reference evidence="1 2" key="1">
    <citation type="journal article" date="2015" name="Nature">
        <title>rRNA introns, odd ribosomes, and small enigmatic genomes across a large radiation of phyla.</title>
        <authorList>
            <person name="Brown C.T."/>
            <person name="Hug L.A."/>
            <person name="Thomas B.C."/>
            <person name="Sharon I."/>
            <person name="Castelle C.J."/>
            <person name="Singh A."/>
            <person name="Wilkins M.J."/>
            <person name="Williams K.H."/>
            <person name="Banfield J.F."/>
        </authorList>
    </citation>
    <scope>NUCLEOTIDE SEQUENCE [LARGE SCALE GENOMIC DNA]</scope>
</reference>
<accession>A0A0G1IS56</accession>
<protein>
    <submittedName>
        <fullName evidence="1">Uncharacterized protein</fullName>
    </submittedName>
</protein>
<dbReference type="AlphaFoldDB" id="A0A0G1IS56"/>
<comment type="caution">
    <text evidence="1">The sequence shown here is derived from an EMBL/GenBank/DDBJ whole genome shotgun (WGS) entry which is preliminary data.</text>
</comment>
<dbReference type="EMBL" id="LCIT01000024">
    <property type="protein sequence ID" value="KKT61763.1"/>
    <property type="molecule type" value="Genomic_DNA"/>
</dbReference>
<gene>
    <name evidence="1" type="ORF">UW55_C0024G0015</name>
</gene>
<organism evidence="1 2">
    <name type="scientific">Candidatus Giovannonibacteria bacterium GW2011_GWA2_44_26</name>
    <dbReference type="NCBI Taxonomy" id="1618648"/>
    <lineage>
        <taxon>Bacteria</taxon>
        <taxon>Candidatus Giovannoniibacteriota</taxon>
    </lineage>
</organism>
<evidence type="ECO:0000313" key="2">
    <source>
        <dbReference type="Proteomes" id="UP000033945"/>
    </source>
</evidence>
<sequence>MKVIFRCKRSGNTVSFSNPNDIEQLRKHEGYEEVKNADGRAQTEDVTGASAGTATSTKYFKTVTGIAHTGSVATTLTSGNTIDAVSNTVRPNLNTSPIAIGIGIVLVSGTATYKVQHSYQDGTSSHPTLWFDNTAGAKTASSEATYSTPVATIRLLISASASGLLSGNIVQAG</sequence>
<dbReference type="Proteomes" id="UP000033945">
    <property type="component" value="Unassembled WGS sequence"/>
</dbReference>
<name>A0A0G1IS56_9BACT</name>
<proteinExistence type="predicted"/>
<evidence type="ECO:0000313" key="1">
    <source>
        <dbReference type="EMBL" id="KKT61763.1"/>
    </source>
</evidence>